<comment type="caution">
    <text evidence="2">The sequence shown here is derived from an EMBL/GenBank/DDBJ whole genome shotgun (WGS) entry which is preliminary data.</text>
</comment>
<dbReference type="InterPro" id="IPR049945">
    <property type="entry name" value="AAA_22"/>
</dbReference>
<dbReference type="PANTHER" id="PTHR35894:SF1">
    <property type="entry name" value="PHOSPHORIBULOKINASE _ URIDINE KINASE FAMILY"/>
    <property type="match status" value="1"/>
</dbReference>
<accession>X1IEX0</accession>
<dbReference type="InterPro" id="IPR052026">
    <property type="entry name" value="ExeA_AAA_ATPase_DNA-bind"/>
</dbReference>
<evidence type="ECO:0000259" key="1">
    <source>
        <dbReference type="Pfam" id="PF13401"/>
    </source>
</evidence>
<dbReference type="EMBL" id="BARU01026872">
    <property type="protein sequence ID" value="GAH67830.1"/>
    <property type="molecule type" value="Genomic_DNA"/>
</dbReference>
<organism evidence="2">
    <name type="scientific">marine sediment metagenome</name>
    <dbReference type="NCBI Taxonomy" id="412755"/>
    <lineage>
        <taxon>unclassified sequences</taxon>
        <taxon>metagenomes</taxon>
        <taxon>ecological metagenomes</taxon>
    </lineage>
</organism>
<gene>
    <name evidence="2" type="ORF">S03H2_43123</name>
</gene>
<dbReference type="AlphaFoldDB" id="X1IEX0"/>
<dbReference type="Pfam" id="PF13401">
    <property type="entry name" value="AAA_22"/>
    <property type="match status" value="1"/>
</dbReference>
<evidence type="ECO:0000313" key="2">
    <source>
        <dbReference type="EMBL" id="GAH67830.1"/>
    </source>
</evidence>
<dbReference type="PANTHER" id="PTHR35894">
    <property type="entry name" value="GENERAL SECRETION PATHWAY PROTEIN A-RELATED"/>
    <property type="match status" value="1"/>
</dbReference>
<sequence length="160" mass="18630">KTVILIVDEAQKLDTKSLEVLRVLLNYETNEYKLLQLVLLGQLELYAKIINIPNFMDRISFKYTLNPLDEDETHKVIEFRIGQAGYHGKIRLFPNDAIKEIHRYTRGYPRQIALLCHNALKRVVMENKASVDESIVRSLINEEVRSGWQTKLSQPLKSSY</sequence>
<dbReference type="GO" id="GO:0016887">
    <property type="term" value="F:ATP hydrolysis activity"/>
    <property type="evidence" value="ECO:0007669"/>
    <property type="project" value="InterPro"/>
</dbReference>
<protein>
    <recommendedName>
        <fullName evidence="1">ORC1/DEAH AAA+ ATPase domain-containing protein</fullName>
    </recommendedName>
</protein>
<dbReference type="InterPro" id="IPR027417">
    <property type="entry name" value="P-loop_NTPase"/>
</dbReference>
<feature type="non-terminal residue" evidence="2">
    <location>
        <position position="1"/>
    </location>
</feature>
<dbReference type="SUPFAM" id="SSF52540">
    <property type="entry name" value="P-loop containing nucleoside triphosphate hydrolases"/>
    <property type="match status" value="1"/>
</dbReference>
<feature type="domain" description="ORC1/DEAH AAA+ ATPase" evidence="1">
    <location>
        <begin position="3"/>
        <end position="47"/>
    </location>
</feature>
<name>X1IEX0_9ZZZZ</name>
<proteinExistence type="predicted"/>
<reference evidence="2" key="1">
    <citation type="journal article" date="2014" name="Front. Microbiol.">
        <title>High frequency of phylogenetically diverse reductive dehalogenase-homologous genes in deep subseafloor sedimentary metagenomes.</title>
        <authorList>
            <person name="Kawai M."/>
            <person name="Futagami T."/>
            <person name="Toyoda A."/>
            <person name="Takaki Y."/>
            <person name="Nishi S."/>
            <person name="Hori S."/>
            <person name="Arai W."/>
            <person name="Tsubouchi T."/>
            <person name="Morono Y."/>
            <person name="Uchiyama I."/>
            <person name="Ito T."/>
            <person name="Fujiyama A."/>
            <person name="Inagaki F."/>
            <person name="Takami H."/>
        </authorList>
    </citation>
    <scope>NUCLEOTIDE SEQUENCE</scope>
    <source>
        <strain evidence="2">Expedition CK06-06</strain>
    </source>
</reference>